<keyword evidence="6 10" id="KW-0406">Ion transport</keyword>
<comment type="caution">
    <text evidence="11">The sequence shown here is derived from an EMBL/GenBank/DDBJ whole genome shotgun (WGS) entry which is preliminary data.</text>
</comment>
<evidence type="ECO:0000256" key="4">
    <source>
        <dbReference type="ARBA" id="ARBA00022692"/>
    </source>
</evidence>
<comment type="subcellular location">
    <subcellularLocation>
        <location evidence="10">Cell outer membrane</location>
        <topology evidence="10">Multi-pass membrane protein</topology>
    </subcellularLocation>
</comment>
<dbReference type="GO" id="GO:0006811">
    <property type="term" value="P:monoatomic ion transport"/>
    <property type="evidence" value="ECO:0007669"/>
    <property type="project" value="UniProtKB-KW"/>
</dbReference>
<keyword evidence="9 10" id="KW-0998">Cell outer membrane</keyword>
<proteinExistence type="inferred from homology"/>
<evidence type="ECO:0000256" key="10">
    <source>
        <dbReference type="RuleBase" id="RU364005"/>
    </source>
</evidence>
<comment type="similarity">
    <text evidence="1 10">Belongs to the alphaproteobacteria porin family.</text>
</comment>
<evidence type="ECO:0000256" key="6">
    <source>
        <dbReference type="ARBA" id="ARBA00023065"/>
    </source>
</evidence>
<gene>
    <name evidence="11" type="ORF">DI549_08295</name>
</gene>
<dbReference type="GO" id="GO:0046930">
    <property type="term" value="C:pore complex"/>
    <property type="evidence" value="ECO:0007669"/>
    <property type="project" value="UniProtKB-KW"/>
</dbReference>
<dbReference type="GO" id="GO:0015288">
    <property type="term" value="F:porin activity"/>
    <property type="evidence" value="ECO:0007669"/>
    <property type="project" value="UniProtKB-KW"/>
</dbReference>
<dbReference type="InterPro" id="IPR003684">
    <property type="entry name" value="Porin_alphabac"/>
</dbReference>
<evidence type="ECO:0000256" key="2">
    <source>
        <dbReference type="ARBA" id="ARBA00022448"/>
    </source>
</evidence>
<dbReference type="GO" id="GO:0009279">
    <property type="term" value="C:cell outer membrane"/>
    <property type="evidence" value="ECO:0007669"/>
    <property type="project" value="UniProtKB-SubCell"/>
</dbReference>
<keyword evidence="5" id="KW-0732">Signal</keyword>
<keyword evidence="2 10" id="KW-0813">Transport</keyword>
<evidence type="ECO:0000256" key="5">
    <source>
        <dbReference type="ARBA" id="ARBA00022729"/>
    </source>
</evidence>
<comment type="function">
    <text evidence="10">Forms passive diffusion pores that allow small molecular weight hydrophilic materials across the outer membrane.</text>
</comment>
<name>A0A2W5SKF6_ANCNO</name>
<sequence length="442" mass="47383">MPRHAVGPDKRKPNIGPIWGRMKLKTVIKNVLLGSVAGLAMVGTAAAADLPVKAKAAEYVKICSTYGSGFYYIPGTDTCLKVGGFVQADYYYQDYDYLPSGEFQSSYFRARGAIRLDARTQTEYGTLRSFIDLRATYGDGLGNVYGDGGDSTSLNLDKGYIQFAGFTFGKVQSFFDYYADNNVWGFDSVALTADTNVTAAAYTADFGNGFTATISVEDDSNRSNGDSLGFTAQPDIPALIGNINYEGEWGGFQISGAIRQLDDSYYNLNAPFATTADSVGWAVLGGVKFNLNALGEGDTLYVEGAYASGATGYTGINGGFSSIYSIQDLYYNPLTGELEASDAWTVAAELTHFFTPQVFGVLYGNYGEGDVPSAYTAATGIGGYSIYNVGGSLNWTPVKNLLFVAQYTYGATDYDTPVTNGFGNLVGSSNFNQVLLSVRRTF</sequence>
<accession>A0A2W5SKF6</accession>
<comment type="domain">
    <text evidence="10">Consists of 16-stranded beta-barrel sheets, with large surface-exposed loops, that form a transmembrane pore at the center of each barrel. The pore is partially ocluded by a peptide loop that folds into the pore lumen.</text>
</comment>
<keyword evidence="7 10" id="KW-0626">Porin</keyword>
<evidence type="ECO:0000256" key="3">
    <source>
        <dbReference type="ARBA" id="ARBA00022452"/>
    </source>
</evidence>
<dbReference type="Pfam" id="PF02530">
    <property type="entry name" value="Porin_2"/>
    <property type="match status" value="1"/>
</dbReference>
<evidence type="ECO:0000256" key="1">
    <source>
        <dbReference type="ARBA" id="ARBA00009521"/>
    </source>
</evidence>
<dbReference type="SUPFAM" id="SSF56935">
    <property type="entry name" value="Porins"/>
    <property type="match status" value="1"/>
</dbReference>
<evidence type="ECO:0000256" key="9">
    <source>
        <dbReference type="ARBA" id="ARBA00023237"/>
    </source>
</evidence>
<evidence type="ECO:0000313" key="11">
    <source>
        <dbReference type="EMBL" id="PZQ83337.1"/>
    </source>
</evidence>
<protein>
    <recommendedName>
        <fullName evidence="10">Porin</fullName>
    </recommendedName>
</protein>
<evidence type="ECO:0000313" key="12">
    <source>
        <dbReference type="Proteomes" id="UP000248887"/>
    </source>
</evidence>
<dbReference type="AlphaFoldDB" id="A0A2W5SKF6"/>
<evidence type="ECO:0000256" key="8">
    <source>
        <dbReference type="ARBA" id="ARBA00023136"/>
    </source>
</evidence>
<dbReference type="Proteomes" id="UP000248887">
    <property type="component" value="Unassembled WGS sequence"/>
</dbReference>
<keyword evidence="4 10" id="KW-0812">Transmembrane</keyword>
<keyword evidence="3 10" id="KW-1134">Transmembrane beta strand</keyword>
<evidence type="ECO:0000256" key="7">
    <source>
        <dbReference type="ARBA" id="ARBA00023114"/>
    </source>
</evidence>
<reference evidence="11 12" key="1">
    <citation type="submission" date="2017-08" db="EMBL/GenBank/DDBJ databases">
        <title>Infants hospitalized years apart are colonized by the same room-sourced microbial strains.</title>
        <authorList>
            <person name="Brooks B."/>
            <person name="Olm M.R."/>
            <person name="Firek B.A."/>
            <person name="Baker R."/>
            <person name="Thomas B.C."/>
            <person name="Morowitz M.J."/>
            <person name="Banfield J.F."/>
        </authorList>
    </citation>
    <scope>NUCLEOTIDE SEQUENCE [LARGE SCALE GENOMIC DNA]</scope>
    <source>
        <strain evidence="11">S2_005_001_R2_27</strain>
    </source>
</reference>
<keyword evidence="8 10" id="KW-0472">Membrane</keyword>
<dbReference type="EMBL" id="QFQD01000020">
    <property type="protein sequence ID" value="PZQ83337.1"/>
    <property type="molecule type" value="Genomic_DNA"/>
</dbReference>
<organism evidence="11 12">
    <name type="scientific">Ancylobacter novellus</name>
    <name type="common">Thiobacillus novellus</name>
    <dbReference type="NCBI Taxonomy" id="921"/>
    <lineage>
        <taxon>Bacteria</taxon>
        <taxon>Pseudomonadati</taxon>
        <taxon>Pseudomonadota</taxon>
        <taxon>Alphaproteobacteria</taxon>
        <taxon>Hyphomicrobiales</taxon>
        <taxon>Xanthobacteraceae</taxon>
        <taxon>Ancylobacter</taxon>
    </lineage>
</organism>